<dbReference type="Pfam" id="PF01527">
    <property type="entry name" value="HTH_Tnp_1"/>
    <property type="match status" value="1"/>
</dbReference>
<dbReference type="SUPFAM" id="SSF48295">
    <property type="entry name" value="TrpR-like"/>
    <property type="match status" value="1"/>
</dbReference>
<evidence type="ECO:0000313" key="1">
    <source>
        <dbReference type="EMBL" id="MDX5929229.1"/>
    </source>
</evidence>
<dbReference type="GO" id="GO:0043565">
    <property type="term" value="F:sequence-specific DNA binding"/>
    <property type="evidence" value="ECO:0007669"/>
    <property type="project" value="InterPro"/>
</dbReference>
<proteinExistence type="predicted"/>
<dbReference type="GO" id="GO:0006313">
    <property type="term" value="P:DNA transposition"/>
    <property type="evidence" value="ECO:0007669"/>
    <property type="project" value="InterPro"/>
</dbReference>
<sequence length="95" mass="10706">MSKTRRTIDAALKAKIALEALREQATVADLATRYQVHPNQIYAWKKQLQEHAARAFDPKIGQDAEAASSRAIEKLHAKIGQLTIENDFFAKRFGK</sequence>
<dbReference type="AlphaFoldDB" id="A0AAW9DJR4"/>
<dbReference type="Gene3D" id="1.10.10.10">
    <property type="entry name" value="Winged helix-like DNA-binding domain superfamily/Winged helix DNA-binding domain"/>
    <property type="match status" value="1"/>
</dbReference>
<comment type="caution">
    <text evidence="1">The sequence shown here is derived from an EMBL/GenBank/DDBJ whole genome shotgun (WGS) entry which is preliminary data.</text>
</comment>
<keyword evidence="2" id="KW-1185">Reference proteome</keyword>
<organism evidence="1 2">
    <name type="scientific">Acidiphilium acidophilum</name>
    <name type="common">Thiobacillus acidophilus</name>
    <dbReference type="NCBI Taxonomy" id="76588"/>
    <lineage>
        <taxon>Bacteria</taxon>
        <taxon>Pseudomonadati</taxon>
        <taxon>Pseudomonadota</taxon>
        <taxon>Alphaproteobacteria</taxon>
        <taxon>Acetobacterales</taxon>
        <taxon>Acidocellaceae</taxon>
        <taxon>Acidiphilium</taxon>
    </lineage>
</organism>
<dbReference type="InterPro" id="IPR036388">
    <property type="entry name" value="WH-like_DNA-bd_sf"/>
</dbReference>
<reference evidence="1 2" key="1">
    <citation type="submission" date="2023-11" db="EMBL/GenBank/DDBJ databases">
        <title>MicrobeMod: A computational toolkit for identifying prokaryotic methylation and restriction-modification with nanopore sequencing.</title>
        <authorList>
            <person name="Crits-Christoph A."/>
            <person name="Kang S.C."/>
            <person name="Lee H."/>
            <person name="Ostrov N."/>
        </authorList>
    </citation>
    <scope>NUCLEOTIDE SEQUENCE [LARGE SCALE GENOMIC DNA]</scope>
    <source>
        <strain evidence="1 2">DSMZ 700</strain>
    </source>
</reference>
<dbReference type="RefSeq" id="WP_319612359.1">
    <property type="nucleotide sequence ID" value="NZ_JAWXYB010000001.1"/>
</dbReference>
<dbReference type="Proteomes" id="UP001279553">
    <property type="component" value="Unassembled WGS sequence"/>
</dbReference>
<gene>
    <name evidence="1" type="ORF">SIL87_00390</name>
</gene>
<dbReference type="InterPro" id="IPR010921">
    <property type="entry name" value="Trp_repressor/repl_initiator"/>
</dbReference>
<protein>
    <submittedName>
        <fullName evidence="1">Transposase</fullName>
    </submittedName>
</protein>
<evidence type="ECO:0000313" key="2">
    <source>
        <dbReference type="Proteomes" id="UP001279553"/>
    </source>
</evidence>
<dbReference type="GO" id="GO:0004803">
    <property type="term" value="F:transposase activity"/>
    <property type="evidence" value="ECO:0007669"/>
    <property type="project" value="InterPro"/>
</dbReference>
<accession>A0AAW9DJR4</accession>
<dbReference type="EMBL" id="JAWXYB010000001">
    <property type="protein sequence ID" value="MDX5929229.1"/>
    <property type="molecule type" value="Genomic_DNA"/>
</dbReference>
<dbReference type="InterPro" id="IPR002514">
    <property type="entry name" value="Transposase_8"/>
</dbReference>
<name>A0AAW9DJR4_ACIAO</name>